<proteinExistence type="predicted"/>
<evidence type="ECO:0000313" key="2">
    <source>
        <dbReference type="EMBL" id="KAH8084925.1"/>
    </source>
</evidence>
<feature type="compositionally biased region" description="Basic and acidic residues" evidence="1">
    <location>
        <begin position="352"/>
        <end position="362"/>
    </location>
</feature>
<evidence type="ECO:0000313" key="3">
    <source>
        <dbReference type="Proteomes" id="UP000813824"/>
    </source>
</evidence>
<sequence>MLNNLRYKSCTSNDLQLLESRITTVKPSKVWVNAPEFKYVSIIVARNCERDVINDIKAEMFAKDTGQKLHTFYSVDTYPSTGSDSDGKSKRGRKKKSDSLRQSDKMSVEMQERLWKLKPEHTKNLPSKLTVCLGMPVMVKYNIATECGVTNGAEGVVVGWKARNIGHDKQALDTLFIRLTALPAPIQLEGLPENVVPITASQYPVPCTAANEEEIRINHSQVYVLPNFAMTNYNSQGRTRPYNVMDLNNCRSHQSIYTCLSRGSTYDGTLIIQGFSTTHLQKGLNGELKREFRDLEMLDEITKLRFHETLPKNVYGESRNALIYSYRAVVEHKYVVDEVTDENMFNYEYIDGKNKTSSDKSKPRAPSRKKQVTVQNKADMTKYVPAKGSQPLKAVNIAAPKSDPETSMPVAAKSKRKFEEDLEPSEHTKRPRLETSDIANNDLVPIGFKWSNQSCAYDSLFTILYHVYVTSPEVWATYVSPQNNYLCLFEDLCKEVQGGDMSMEKMRAQLRTVLNKSNFEYFPLNHVGTSIDELCAEFLRMPSEYLLCKRGCKKCAFNLRDKCISQVGWDCSINNWNNYPRKLGSYKNRSPQDWIKVASCHKIEQKCDMCSRKIFRRLIFSEEMPMFVFVNVSPVEVLVTPSIQLNNQQYVLKGLIYLGSEHFVCRVIDAQGKVWYNDGIETGRLCIEEGNFVNADSTYFLKAKGKRLSTVIYMKQ</sequence>
<dbReference type="InterPro" id="IPR027417">
    <property type="entry name" value="P-loop_NTPase"/>
</dbReference>
<reference evidence="2" key="1">
    <citation type="journal article" date="2021" name="New Phytol.">
        <title>Evolutionary innovations through gain and loss of genes in the ectomycorrhizal Boletales.</title>
        <authorList>
            <person name="Wu G."/>
            <person name="Miyauchi S."/>
            <person name="Morin E."/>
            <person name="Kuo A."/>
            <person name="Drula E."/>
            <person name="Varga T."/>
            <person name="Kohler A."/>
            <person name="Feng B."/>
            <person name="Cao Y."/>
            <person name="Lipzen A."/>
            <person name="Daum C."/>
            <person name="Hundley H."/>
            <person name="Pangilinan J."/>
            <person name="Johnson J."/>
            <person name="Barry K."/>
            <person name="LaButti K."/>
            <person name="Ng V."/>
            <person name="Ahrendt S."/>
            <person name="Min B."/>
            <person name="Choi I.G."/>
            <person name="Park H."/>
            <person name="Plett J.M."/>
            <person name="Magnuson J."/>
            <person name="Spatafora J.W."/>
            <person name="Nagy L.G."/>
            <person name="Henrissat B."/>
            <person name="Grigoriev I.V."/>
            <person name="Yang Z.L."/>
            <person name="Xu J."/>
            <person name="Martin F.M."/>
        </authorList>
    </citation>
    <scope>NUCLEOTIDE SEQUENCE</scope>
    <source>
        <strain evidence="2">KKN 215</strain>
    </source>
</reference>
<name>A0A8K0UFF1_9AGAR</name>
<feature type="region of interest" description="Disordered" evidence="1">
    <location>
        <begin position="80"/>
        <end position="106"/>
    </location>
</feature>
<feature type="compositionally biased region" description="Basic and acidic residues" evidence="1">
    <location>
        <begin position="97"/>
        <end position="106"/>
    </location>
</feature>
<dbReference type="OrthoDB" id="3247165at2759"/>
<comment type="caution">
    <text evidence="2">The sequence shown here is derived from an EMBL/GenBank/DDBJ whole genome shotgun (WGS) entry which is preliminary data.</text>
</comment>
<dbReference type="Proteomes" id="UP000813824">
    <property type="component" value="Unassembled WGS sequence"/>
</dbReference>
<accession>A0A8K0UFF1</accession>
<organism evidence="2 3">
    <name type="scientific">Cristinia sonorae</name>
    <dbReference type="NCBI Taxonomy" id="1940300"/>
    <lineage>
        <taxon>Eukaryota</taxon>
        <taxon>Fungi</taxon>
        <taxon>Dikarya</taxon>
        <taxon>Basidiomycota</taxon>
        <taxon>Agaricomycotina</taxon>
        <taxon>Agaricomycetes</taxon>
        <taxon>Agaricomycetidae</taxon>
        <taxon>Agaricales</taxon>
        <taxon>Pleurotineae</taxon>
        <taxon>Stephanosporaceae</taxon>
        <taxon>Cristinia</taxon>
    </lineage>
</organism>
<feature type="region of interest" description="Disordered" evidence="1">
    <location>
        <begin position="352"/>
        <end position="377"/>
    </location>
</feature>
<dbReference type="SUPFAM" id="SSF52540">
    <property type="entry name" value="P-loop containing nucleoside triphosphate hydrolases"/>
    <property type="match status" value="1"/>
</dbReference>
<evidence type="ECO:0000256" key="1">
    <source>
        <dbReference type="SAM" id="MobiDB-lite"/>
    </source>
</evidence>
<gene>
    <name evidence="2" type="ORF">BXZ70DRAFT_910496</name>
</gene>
<dbReference type="EMBL" id="JAEVFJ010000045">
    <property type="protein sequence ID" value="KAH8084925.1"/>
    <property type="molecule type" value="Genomic_DNA"/>
</dbReference>
<keyword evidence="3" id="KW-1185">Reference proteome</keyword>
<feature type="region of interest" description="Disordered" evidence="1">
    <location>
        <begin position="398"/>
        <end position="430"/>
    </location>
</feature>
<protein>
    <submittedName>
        <fullName evidence="2">Uncharacterized protein</fullName>
    </submittedName>
</protein>
<dbReference type="AlphaFoldDB" id="A0A8K0UFF1"/>